<dbReference type="GO" id="GO:0005886">
    <property type="term" value="C:plasma membrane"/>
    <property type="evidence" value="ECO:0007669"/>
    <property type="project" value="UniProtKB-SubCell"/>
</dbReference>
<evidence type="ECO:0000313" key="6">
    <source>
        <dbReference type="EMBL" id="ROT94440.1"/>
    </source>
</evidence>
<keyword evidence="7" id="KW-1185">Reference proteome</keyword>
<evidence type="ECO:0000256" key="5">
    <source>
        <dbReference type="HAMAP-Rule" id="MF_00010"/>
    </source>
</evidence>
<keyword evidence="2 5" id="KW-0812">Transmembrane</keyword>
<proteinExistence type="inferred from homology"/>
<dbReference type="Proteomes" id="UP000268016">
    <property type="component" value="Unassembled WGS sequence"/>
</dbReference>
<dbReference type="HAMAP" id="MF_00010">
    <property type="entry name" value="UPF0060"/>
    <property type="match status" value="1"/>
</dbReference>
<evidence type="ECO:0000256" key="2">
    <source>
        <dbReference type="ARBA" id="ARBA00022692"/>
    </source>
</evidence>
<sequence>MRNRSPASGERGGIVKAPGTLAIYIGAALAEIAGCFAVWAWMRQGASALWLVPGLLSLAVFAWLLTLAPSDFAGRAYAAYGGVYIAASLLWLWLIEKQRPDTWDLTGAAICLAGAAVILLAPRAAGG</sequence>
<feature type="transmembrane region" description="Helical" evidence="5">
    <location>
        <begin position="21"/>
        <end position="42"/>
    </location>
</feature>
<comment type="similarity">
    <text evidence="5">Belongs to the UPF0060 family.</text>
</comment>
<dbReference type="PANTHER" id="PTHR36116">
    <property type="entry name" value="UPF0060 MEMBRANE PROTEIN YNFA"/>
    <property type="match status" value="1"/>
</dbReference>
<dbReference type="EMBL" id="RDRB01000016">
    <property type="protein sequence ID" value="ROT94440.1"/>
    <property type="molecule type" value="Genomic_DNA"/>
</dbReference>
<dbReference type="PANTHER" id="PTHR36116:SF1">
    <property type="entry name" value="UPF0060 MEMBRANE PROTEIN YNFA"/>
    <property type="match status" value="1"/>
</dbReference>
<dbReference type="SUPFAM" id="SSF103481">
    <property type="entry name" value="Multidrug resistance efflux transporter EmrE"/>
    <property type="match status" value="1"/>
</dbReference>
<accession>A0A3N2QGX3</accession>
<dbReference type="AlphaFoldDB" id="A0A3N2QGX3"/>
<evidence type="ECO:0000256" key="1">
    <source>
        <dbReference type="ARBA" id="ARBA00022475"/>
    </source>
</evidence>
<comment type="subcellular location">
    <subcellularLocation>
        <location evidence="5">Cell membrane</location>
        <topology evidence="5">Multi-pass membrane protein</topology>
    </subcellularLocation>
</comment>
<dbReference type="NCBIfam" id="NF002586">
    <property type="entry name" value="PRK02237.1"/>
    <property type="match status" value="1"/>
</dbReference>
<name>A0A3N2QGX3_9RHOB</name>
<keyword evidence="1 5" id="KW-1003">Cell membrane</keyword>
<organism evidence="6 7">
    <name type="scientific">Histidinibacterium lentulum</name>
    <dbReference type="NCBI Taxonomy" id="2480588"/>
    <lineage>
        <taxon>Bacteria</taxon>
        <taxon>Pseudomonadati</taxon>
        <taxon>Pseudomonadota</taxon>
        <taxon>Alphaproteobacteria</taxon>
        <taxon>Rhodobacterales</taxon>
        <taxon>Paracoccaceae</taxon>
        <taxon>Histidinibacterium</taxon>
    </lineage>
</organism>
<feature type="transmembrane region" description="Helical" evidence="5">
    <location>
        <begin position="48"/>
        <end position="65"/>
    </location>
</feature>
<feature type="transmembrane region" description="Helical" evidence="5">
    <location>
        <begin position="107"/>
        <end position="125"/>
    </location>
</feature>
<dbReference type="InterPro" id="IPR037185">
    <property type="entry name" value="EmrE-like"/>
</dbReference>
<dbReference type="InterPro" id="IPR003844">
    <property type="entry name" value="UPF0060"/>
</dbReference>
<keyword evidence="4 5" id="KW-0472">Membrane</keyword>
<protein>
    <submittedName>
        <fullName evidence="6">YnfA family protein</fullName>
    </submittedName>
</protein>
<dbReference type="OrthoDB" id="123240at2"/>
<dbReference type="Pfam" id="PF02694">
    <property type="entry name" value="UPF0060"/>
    <property type="match status" value="1"/>
</dbReference>
<evidence type="ECO:0000256" key="3">
    <source>
        <dbReference type="ARBA" id="ARBA00022989"/>
    </source>
</evidence>
<evidence type="ECO:0000313" key="7">
    <source>
        <dbReference type="Proteomes" id="UP000268016"/>
    </source>
</evidence>
<reference evidence="6 7" key="1">
    <citation type="submission" date="2018-10" db="EMBL/GenBank/DDBJ databases">
        <title>Histidinibacterium lentulum gen. nov., sp. nov., a marine bacterium from the culture broth of Picochlorum sp. 122.</title>
        <authorList>
            <person name="Wang G."/>
        </authorList>
    </citation>
    <scope>NUCLEOTIDE SEQUENCE [LARGE SCALE GENOMIC DNA]</scope>
    <source>
        <strain evidence="6 7">B17</strain>
    </source>
</reference>
<evidence type="ECO:0000256" key="4">
    <source>
        <dbReference type="ARBA" id="ARBA00023136"/>
    </source>
</evidence>
<gene>
    <name evidence="6" type="ORF">EAT49_20640</name>
</gene>
<feature type="transmembrane region" description="Helical" evidence="5">
    <location>
        <begin position="77"/>
        <end position="95"/>
    </location>
</feature>
<keyword evidence="3 5" id="KW-1133">Transmembrane helix</keyword>
<comment type="caution">
    <text evidence="6">The sequence shown here is derived from an EMBL/GenBank/DDBJ whole genome shotgun (WGS) entry which is preliminary data.</text>
</comment>